<feature type="compositionally biased region" description="Basic residues" evidence="1">
    <location>
        <begin position="704"/>
        <end position="714"/>
    </location>
</feature>
<dbReference type="InterPro" id="IPR046869">
    <property type="entry name" value="SLM1/RGC1-like_PH"/>
</dbReference>
<evidence type="ECO:0000313" key="3">
    <source>
        <dbReference type="EMBL" id="OLY85168.1"/>
    </source>
</evidence>
<feature type="compositionally biased region" description="Polar residues" evidence="1">
    <location>
        <begin position="677"/>
        <end position="695"/>
    </location>
</feature>
<dbReference type="Proteomes" id="UP000187455">
    <property type="component" value="Unassembled WGS sequence"/>
</dbReference>
<proteinExistence type="predicted"/>
<dbReference type="Pfam" id="PF20399">
    <property type="entry name" value="PH_20"/>
    <property type="match status" value="1"/>
</dbReference>
<feature type="domain" description="SLM1/RGC1-like PH" evidence="2">
    <location>
        <begin position="343"/>
        <end position="405"/>
    </location>
</feature>
<accession>A0A1R0H7V3</accession>
<feature type="compositionally biased region" description="Low complexity" evidence="1">
    <location>
        <begin position="471"/>
        <end position="482"/>
    </location>
</feature>
<dbReference type="AlphaFoldDB" id="A0A1R0H7V3"/>
<organism evidence="3 4">
    <name type="scientific">Smittium mucronatum</name>
    <dbReference type="NCBI Taxonomy" id="133383"/>
    <lineage>
        <taxon>Eukaryota</taxon>
        <taxon>Fungi</taxon>
        <taxon>Fungi incertae sedis</taxon>
        <taxon>Zoopagomycota</taxon>
        <taxon>Kickxellomycotina</taxon>
        <taxon>Harpellomycetes</taxon>
        <taxon>Harpellales</taxon>
        <taxon>Legeriomycetaceae</taxon>
        <taxon>Smittium</taxon>
    </lineage>
</organism>
<evidence type="ECO:0000313" key="4">
    <source>
        <dbReference type="Proteomes" id="UP000187455"/>
    </source>
</evidence>
<feature type="region of interest" description="Disordered" evidence="1">
    <location>
        <begin position="470"/>
        <end position="491"/>
    </location>
</feature>
<dbReference type="InterPro" id="IPR011993">
    <property type="entry name" value="PH-like_dom_sf"/>
</dbReference>
<dbReference type="InterPro" id="IPR027267">
    <property type="entry name" value="AH/BAR_dom_sf"/>
</dbReference>
<sequence>MVVGIKTRRNTLVQVDQPNIKSAANQDIAANTGTVDDANRRTSASSVDTLALGNVDSREILETPALRSNTIKKIISYYINYFQKLVSVESHYTKTMRKLLTNPDPLDRGSTGKKLSEKQRRSISAVNDMFLPANQNGIACLNSQVRESQLRKLDGMDEMVSRVKTNILPNLIALQKQVKQYISSYYKNMEKIYNKMRSQNKLVEKNFDTTYKSIQEHKTNRPYIDPYTARLELEKNINLEKDIETEFLKELEAELSKIKIWEAQIVEQIKRNVHEYYTAKTHELSREQMAYDQSYKSVEAFDYENEYNKFRSKLLKDMDCYSTINSSHNIRIQDINAESAGMLSVIAQGPLKMKSGMIPSFSEYYAVLTFCKYLHMYKSSDAYNKKENPIQSFYLPDMDLIHKDNNGVYGLYSPKSPLFKSKKQSFSDPQSPINIMQNLGSIPKTGLKGTASESWHSVIYELLVKERGQNSRASRSSVAHASDNLTHDEDLQNKENAEGHVINMGNAGAMATGTAAGAMAAGTTGSAVAIGATTNNMAAGNETNISTVDTRNLDITHDTVHMNEGMISKSTIHDSMTSNVPDIPKESAANIGLNHNAAAVPPPPPPMNNMNMRSEQVNKAIDDQTQTMMNIGQFNAESSKISLDQSRDLNTKDISEKVTIMLDNTLKEPEPAISSTIANNILQSDLPESQLSTDQMDPESALSKKQKKKKKSKK</sequence>
<evidence type="ECO:0000259" key="2">
    <source>
        <dbReference type="Pfam" id="PF20399"/>
    </source>
</evidence>
<dbReference type="PANTHER" id="PTHR31941:SF1">
    <property type="entry name" value="CYTOSKELETAL SIGNALING PROTEIN SLM1"/>
    <property type="match status" value="1"/>
</dbReference>
<dbReference type="SUPFAM" id="SSF103657">
    <property type="entry name" value="BAR/IMD domain-like"/>
    <property type="match status" value="1"/>
</dbReference>
<reference evidence="3 4" key="1">
    <citation type="journal article" date="2016" name="Mol. Biol. Evol.">
        <title>Genome-Wide Survey of Gut Fungi (Harpellales) Reveals the First Horizontally Transferred Ubiquitin Gene from a Mosquito Host.</title>
        <authorList>
            <person name="Wang Y."/>
            <person name="White M.M."/>
            <person name="Kvist S."/>
            <person name="Moncalvo J.M."/>
        </authorList>
    </citation>
    <scope>NUCLEOTIDE SEQUENCE [LARGE SCALE GENOMIC DNA]</scope>
    <source>
        <strain evidence="3 4">ALG-7-W6</strain>
    </source>
</reference>
<name>A0A1R0H7V3_9FUNG</name>
<evidence type="ECO:0000256" key="1">
    <source>
        <dbReference type="SAM" id="MobiDB-lite"/>
    </source>
</evidence>
<protein>
    <recommendedName>
        <fullName evidence="2">SLM1/RGC1-like PH domain-containing protein</fullName>
    </recommendedName>
</protein>
<dbReference type="STRING" id="133383.A0A1R0H7V3"/>
<dbReference type="PANTHER" id="PTHR31941">
    <property type="entry name" value="CYTOSKELETAL SIGNALING PROTEIN SLM1"/>
    <property type="match status" value="1"/>
</dbReference>
<dbReference type="Gene3D" id="2.30.29.30">
    <property type="entry name" value="Pleckstrin-homology domain (PH domain)/Phosphotyrosine-binding domain (PTB)"/>
    <property type="match status" value="1"/>
</dbReference>
<gene>
    <name evidence="3" type="ORF">AYI68_g647</name>
</gene>
<comment type="caution">
    <text evidence="3">The sequence shown here is derived from an EMBL/GenBank/DDBJ whole genome shotgun (WGS) entry which is preliminary data.</text>
</comment>
<dbReference type="OrthoDB" id="5598057at2759"/>
<keyword evidence="4" id="KW-1185">Reference proteome</keyword>
<dbReference type="EMBL" id="LSSL01000207">
    <property type="protein sequence ID" value="OLY85168.1"/>
    <property type="molecule type" value="Genomic_DNA"/>
</dbReference>
<feature type="region of interest" description="Disordered" evidence="1">
    <location>
        <begin position="677"/>
        <end position="714"/>
    </location>
</feature>